<evidence type="ECO:0000313" key="1">
    <source>
        <dbReference type="EMBL" id="KAG7154024.1"/>
    </source>
</evidence>
<keyword evidence="2" id="KW-1185">Reference proteome</keyword>
<proteinExistence type="predicted"/>
<accession>A0A8J5MJS4</accession>
<dbReference type="AlphaFoldDB" id="A0A8J5MJS4"/>
<comment type="caution">
    <text evidence="1">The sequence shown here is derived from an EMBL/GenBank/DDBJ whole genome shotgun (WGS) entry which is preliminary data.</text>
</comment>
<organism evidence="1 2">
    <name type="scientific">Homarus americanus</name>
    <name type="common">American lobster</name>
    <dbReference type="NCBI Taxonomy" id="6706"/>
    <lineage>
        <taxon>Eukaryota</taxon>
        <taxon>Metazoa</taxon>
        <taxon>Ecdysozoa</taxon>
        <taxon>Arthropoda</taxon>
        <taxon>Crustacea</taxon>
        <taxon>Multicrustacea</taxon>
        <taxon>Malacostraca</taxon>
        <taxon>Eumalacostraca</taxon>
        <taxon>Eucarida</taxon>
        <taxon>Decapoda</taxon>
        <taxon>Pleocyemata</taxon>
        <taxon>Astacidea</taxon>
        <taxon>Nephropoidea</taxon>
        <taxon>Nephropidae</taxon>
        <taxon>Homarus</taxon>
    </lineage>
</organism>
<gene>
    <name evidence="1" type="ORF">Hamer_G020088</name>
</gene>
<reference evidence="1" key="1">
    <citation type="journal article" date="2021" name="Sci. Adv.">
        <title>The American lobster genome reveals insights on longevity, neural, and immune adaptations.</title>
        <authorList>
            <person name="Polinski J.M."/>
            <person name="Zimin A.V."/>
            <person name="Clark K.F."/>
            <person name="Kohn A.B."/>
            <person name="Sadowski N."/>
            <person name="Timp W."/>
            <person name="Ptitsyn A."/>
            <person name="Khanna P."/>
            <person name="Romanova D.Y."/>
            <person name="Williams P."/>
            <person name="Greenwood S.J."/>
            <person name="Moroz L.L."/>
            <person name="Walt D.R."/>
            <person name="Bodnar A.G."/>
        </authorList>
    </citation>
    <scope>NUCLEOTIDE SEQUENCE</scope>
    <source>
        <strain evidence="1">GMGI-L3</strain>
    </source>
</reference>
<dbReference type="EMBL" id="JAHLQT010045843">
    <property type="protein sequence ID" value="KAG7154024.1"/>
    <property type="molecule type" value="Genomic_DNA"/>
</dbReference>
<dbReference type="Proteomes" id="UP000747542">
    <property type="component" value="Unassembled WGS sequence"/>
</dbReference>
<protein>
    <submittedName>
        <fullName evidence="1">Uncharacterized protein</fullName>
    </submittedName>
</protein>
<name>A0A8J5MJS4_HOMAM</name>
<evidence type="ECO:0000313" key="2">
    <source>
        <dbReference type="Proteomes" id="UP000747542"/>
    </source>
</evidence>
<sequence>MRVVAGSKRRAVKELVFMEGKGHYLRWILESTWGEHSGADDAPPYDTILPQRRNPRSYPMILS</sequence>